<protein>
    <submittedName>
        <fullName evidence="3">Uncharacterized protein</fullName>
    </submittedName>
</protein>
<sequence length="325" mass="36234">MEFSRQECWRGSFYCWSSPIWLWMQDTPCGFHHFRKPQPHWQDDLESILCVAHCPPSLLATSSYDGGIIIWNVISGHVFCKLNSPSSSDGTEDREGPDRSVSCLAFLKTRAANLESASASLMANGPRGENGAHTGRRLVSKKRPLQSRDKARVSSMVVTAGDACAYVADQRGFVHVYDIEEYSLQGQELQPSTSSASPLPFHLITLELIEEEELLLSSSLDHTVRLWSRDGAFIGTFGQSSPWDIFTPASWSHPRVPHEVLTDPQSMPAHPVLEGAVPATCRGEEQDKVVEGKASAEQKGCCLWPWNTDRLSTMLNPLSHQRDRR</sequence>
<dbReference type="Gene3D" id="2.130.10.10">
    <property type="entry name" value="YVTN repeat-like/Quinoprotein amine dehydrogenase"/>
    <property type="match status" value="1"/>
</dbReference>
<dbReference type="InterPro" id="IPR036322">
    <property type="entry name" value="WD40_repeat_dom_sf"/>
</dbReference>
<reference evidence="3 4" key="1">
    <citation type="submission" date="2018-11" db="EMBL/GenBank/DDBJ databases">
        <title>Haplotype-resolved cattle genomes.</title>
        <authorList>
            <person name="Low W.Y."/>
            <person name="Tearle R."/>
            <person name="Bickhart D.M."/>
            <person name="Rosen B.D."/>
            <person name="Koren S."/>
            <person name="Rhie A."/>
            <person name="Hiendleder S."/>
            <person name="Phillippy A.M."/>
            <person name="Smith T.P.L."/>
            <person name="Williams J.L."/>
        </authorList>
    </citation>
    <scope>NUCLEOTIDE SEQUENCE [LARGE SCALE GENOMIC DNA]</scope>
</reference>
<reference evidence="3" key="3">
    <citation type="submission" date="2025-09" db="UniProtKB">
        <authorList>
            <consortium name="Ensembl"/>
        </authorList>
    </citation>
    <scope>IDENTIFICATION</scope>
</reference>
<dbReference type="SUPFAM" id="SSF50978">
    <property type="entry name" value="WD40 repeat-like"/>
    <property type="match status" value="1"/>
</dbReference>
<dbReference type="PANTHER" id="PTHR44324">
    <property type="entry name" value="WD40 REPEAT DOMAIN 95"/>
    <property type="match status" value="1"/>
</dbReference>
<dbReference type="InterPro" id="IPR015943">
    <property type="entry name" value="WD40/YVTN_repeat-like_dom_sf"/>
</dbReference>
<dbReference type="Proteomes" id="UP000314981">
    <property type="component" value="Chromosome 12"/>
</dbReference>
<evidence type="ECO:0000256" key="2">
    <source>
        <dbReference type="SAM" id="MobiDB-lite"/>
    </source>
</evidence>
<organism evidence="3 4">
    <name type="scientific">Bos indicus x Bos taurus</name>
    <name type="common">Hybrid cattle</name>
    <dbReference type="NCBI Taxonomy" id="30522"/>
    <lineage>
        <taxon>Eukaryota</taxon>
        <taxon>Metazoa</taxon>
        <taxon>Chordata</taxon>
        <taxon>Craniata</taxon>
        <taxon>Vertebrata</taxon>
        <taxon>Euteleostomi</taxon>
        <taxon>Mammalia</taxon>
        <taxon>Eutheria</taxon>
        <taxon>Laurasiatheria</taxon>
        <taxon>Artiodactyla</taxon>
        <taxon>Ruminantia</taxon>
        <taxon>Pecora</taxon>
        <taxon>Bovidae</taxon>
        <taxon>Bovinae</taxon>
        <taxon>Bos</taxon>
    </lineage>
</organism>
<proteinExistence type="predicted"/>
<name>A0A4W2BP91_BOBOX</name>
<dbReference type="AlphaFoldDB" id="A0A4W2BP91"/>
<keyword evidence="4" id="KW-1185">Reference proteome</keyword>
<evidence type="ECO:0000256" key="1">
    <source>
        <dbReference type="ARBA" id="ARBA00022737"/>
    </source>
</evidence>
<dbReference type="Ensembl" id="ENSBIXT00000000026.1">
    <property type="protein sequence ID" value="ENSBIXP00000000558.1"/>
    <property type="gene ID" value="ENSBIXG00000029672.1"/>
</dbReference>
<evidence type="ECO:0000313" key="3">
    <source>
        <dbReference type="Ensembl" id="ENSBIXP00000000558.1"/>
    </source>
</evidence>
<keyword evidence="1" id="KW-0677">Repeat</keyword>
<dbReference type="InterPro" id="IPR051242">
    <property type="entry name" value="WD-EF-hand_domain"/>
</dbReference>
<feature type="region of interest" description="Disordered" evidence="2">
    <location>
        <begin position="118"/>
        <end position="147"/>
    </location>
</feature>
<reference evidence="3" key="2">
    <citation type="submission" date="2025-08" db="UniProtKB">
        <authorList>
            <consortium name="Ensembl"/>
        </authorList>
    </citation>
    <scope>IDENTIFICATION</scope>
</reference>
<dbReference type="Pfam" id="PF00400">
    <property type="entry name" value="WD40"/>
    <property type="match status" value="2"/>
</dbReference>
<feature type="compositionally biased region" description="Basic residues" evidence="2">
    <location>
        <begin position="134"/>
        <end position="145"/>
    </location>
</feature>
<accession>A0A4W2BP91</accession>
<dbReference type="InterPro" id="IPR001680">
    <property type="entry name" value="WD40_rpt"/>
</dbReference>
<evidence type="ECO:0000313" key="4">
    <source>
        <dbReference type="Proteomes" id="UP000314981"/>
    </source>
</evidence>
<dbReference type="PANTHER" id="PTHR44324:SF4">
    <property type="entry name" value="WD40 REPEAT DOMAIN 95"/>
    <property type="match status" value="1"/>
</dbReference>